<dbReference type="Pfam" id="PF00132">
    <property type="entry name" value="Hexapep"/>
    <property type="match status" value="2"/>
</dbReference>
<protein>
    <recommendedName>
        <fullName evidence="3">UDP-3-O-[3-hydroxymyristoyl] glucosamine N-acyltransferase non-repeat region domain-containing protein</fullName>
    </recommendedName>
</protein>
<dbReference type="PANTHER" id="PTHR43300:SF4">
    <property type="entry name" value="ACYL-[ACYL-CARRIER-PROTEIN]--UDP-N-ACETYLGLUCOSAMINE O-ACYLTRANSFERASE"/>
    <property type="match status" value="1"/>
</dbReference>
<dbReference type="SUPFAM" id="SSF51161">
    <property type="entry name" value="Trimeric LpxA-like enzymes"/>
    <property type="match status" value="2"/>
</dbReference>
<dbReference type="InterPro" id="IPR018357">
    <property type="entry name" value="Hexapep_transf_CS"/>
</dbReference>
<dbReference type="AlphaFoldDB" id="A0A0F9RNH1"/>
<evidence type="ECO:0008006" key="3">
    <source>
        <dbReference type="Google" id="ProtNLM"/>
    </source>
</evidence>
<keyword evidence="1" id="KW-0808">Transferase</keyword>
<dbReference type="Pfam" id="PF14602">
    <property type="entry name" value="Hexapep_2"/>
    <property type="match status" value="1"/>
</dbReference>
<evidence type="ECO:0000256" key="1">
    <source>
        <dbReference type="ARBA" id="ARBA00022679"/>
    </source>
</evidence>
<proteinExistence type="predicted"/>
<dbReference type="InterPro" id="IPR011004">
    <property type="entry name" value="Trimer_LpxA-like_sf"/>
</dbReference>
<reference evidence="2" key="1">
    <citation type="journal article" date="2015" name="Nature">
        <title>Complex archaea that bridge the gap between prokaryotes and eukaryotes.</title>
        <authorList>
            <person name="Spang A."/>
            <person name="Saw J.H."/>
            <person name="Jorgensen S.L."/>
            <person name="Zaremba-Niedzwiedzka K."/>
            <person name="Martijn J."/>
            <person name="Lind A.E."/>
            <person name="van Eijk R."/>
            <person name="Schleper C."/>
            <person name="Guy L."/>
            <person name="Ettema T.J."/>
        </authorList>
    </citation>
    <scope>NUCLEOTIDE SEQUENCE</scope>
</reference>
<gene>
    <name evidence="2" type="ORF">LCGC14_0555480</name>
</gene>
<name>A0A0F9RNH1_9ZZZZ</name>
<dbReference type="PANTHER" id="PTHR43300">
    <property type="entry name" value="ACETYLTRANSFERASE"/>
    <property type="match status" value="1"/>
</dbReference>
<dbReference type="EMBL" id="LAZR01000776">
    <property type="protein sequence ID" value="KKN58115.1"/>
    <property type="molecule type" value="Genomic_DNA"/>
</dbReference>
<dbReference type="PROSITE" id="PS00101">
    <property type="entry name" value="HEXAPEP_TRANSFERASES"/>
    <property type="match status" value="1"/>
</dbReference>
<sequence length="263" mass="29116">MQENYEEYIKYESLNRNIYIHKDASMGDNCKLGFNIVVDANVEIGDNCYIGNNVTIKERSILEENIEIQDNVVIGKQPRSSPISKRKVSKELLVAKIGSGTLIGTGSIIYGGTEIGKQCFIGDLASIREKCKIHEFVIIGRGVTIEYETEIMSYTKIQTACHLTGNLTIGRYVFFGPEVCTLNDKYMGTIKYNYKGATVKDGATVGSNASILSAITIGIDAVIGAGAVVTKDVPDRQVWVGNPAKYIKDVPKERWLENRIKKF</sequence>
<accession>A0A0F9RNH1</accession>
<dbReference type="InterPro" id="IPR050179">
    <property type="entry name" value="Trans_hexapeptide_repeat"/>
</dbReference>
<dbReference type="InterPro" id="IPR001451">
    <property type="entry name" value="Hexapep"/>
</dbReference>
<dbReference type="Gene3D" id="2.160.10.10">
    <property type="entry name" value="Hexapeptide repeat proteins"/>
    <property type="match status" value="2"/>
</dbReference>
<dbReference type="GO" id="GO:0016740">
    <property type="term" value="F:transferase activity"/>
    <property type="evidence" value="ECO:0007669"/>
    <property type="project" value="UniProtKB-KW"/>
</dbReference>
<organism evidence="2">
    <name type="scientific">marine sediment metagenome</name>
    <dbReference type="NCBI Taxonomy" id="412755"/>
    <lineage>
        <taxon>unclassified sequences</taxon>
        <taxon>metagenomes</taxon>
        <taxon>ecological metagenomes</taxon>
    </lineage>
</organism>
<dbReference type="CDD" id="cd03358">
    <property type="entry name" value="LbH_WxcM_N_like"/>
    <property type="match status" value="1"/>
</dbReference>
<evidence type="ECO:0000313" key="2">
    <source>
        <dbReference type="EMBL" id="KKN58115.1"/>
    </source>
</evidence>
<comment type="caution">
    <text evidence="2">The sequence shown here is derived from an EMBL/GenBank/DDBJ whole genome shotgun (WGS) entry which is preliminary data.</text>
</comment>